<protein>
    <submittedName>
        <fullName evidence="1">Uncharacterized protein</fullName>
    </submittedName>
</protein>
<comment type="caution">
    <text evidence="1">The sequence shown here is derived from an EMBL/GenBank/DDBJ whole genome shotgun (WGS) entry which is preliminary data.</text>
</comment>
<dbReference type="Gene3D" id="3.20.20.70">
    <property type="entry name" value="Aldolase class I"/>
    <property type="match status" value="1"/>
</dbReference>
<evidence type="ECO:0000313" key="2">
    <source>
        <dbReference type="Proteomes" id="UP000792457"/>
    </source>
</evidence>
<proteinExistence type="predicted"/>
<keyword evidence="2" id="KW-1185">Reference proteome</keyword>
<dbReference type="EMBL" id="KZ308899">
    <property type="protein sequence ID" value="KAG8235327.1"/>
    <property type="molecule type" value="Genomic_DNA"/>
</dbReference>
<dbReference type="AlphaFoldDB" id="A0A8K0P6W8"/>
<reference evidence="1" key="1">
    <citation type="submission" date="2013-04" db="EMBL/GenBank/DDBJ databases">
        <authorList>
            <person name="Qu J."/>
            <person name="Murali S.C."/>
            <person name="Bandaranaike D."/>
            <person name="Bellair M."/>
            <person name="Blankenburg K."/>
            <person name="Chao H."/>
            <person name="Dinh H."/>
            <person name="Doddapaneni H."/>
            <person name="Downs B."/>
            <person name="Dugan-Rocha S."/>
            <person name="Elkadiri S."/>
            <person name="Gnanaolivu R.D."/>
            <person name="Hernandez B."/>
            <person name="Javaid M."/>
            <person name="Jayaseelan J.C."/>
            <person name="Lee S."/>
            <person name="Li M."/>
            <person name="Ming W."/>
            <person name="Munidasa M."/>
            <person name="Muniz J."/>
            <person name="Nguyen L."/>
            <person name="Ongeri F."/>
            <person name="Osuji N."/>
            <person name="Pu L.-L."/>
            <person name="Puazo M."/>
            <person name="Qu C."/>
            <person name="Quiroz J."/>
            <person name="Raj R."/>
            <person name="Weissenberger G."/>
            <person name="Xin Y."/>
            <person name="Zou X."/>
            <person name="Han Y."/>
            <person name="Richards S."/>
            <person name="Worley K."/>
            <person name="Muzny D."/>
            <person name="Gibbs R."/>
        </authorList>
    </citation>
    <scope>NUCLEOTIDE SEQUENCE</scope>
    <source>
        <strain evidence="1">Sampled in the wild</strain>
    </source>
</reference>
<accession>A0A8K0P6W8</accession>
<sequence>MLQVYTSFAFMGPPLVSRLKKDLEELLRADGFQSISEAVGKDAHKFLTAES</sequence>
<reference evidence="1" key="2">
    <citation type="submission" date="2017-10" db="EMBL/GenBank/DDBJ databases">
        <title>Ladona fulva Genome sequencing and assembly.</title>
        <authorList>
            <person name="Murali S."/>
            <person name="Richards S."/>
            <person name="Bandaranaike D."/>
            <person name="Bellair M."/>
            <person name="Blankenburg K."/>
            <person name="Chao H."/>
            <person name="Dinh H."/>
            <person name="Doddapaneni H."/>
            <person name="Dugan-Rocha S."/>
            <person name="Elkadiri S."/>
            <person name="Gnanaolivu R."/>
            <person name="Hernandez B."/>
            <person name="Skinner E."/>
            <person name="Javaid M."/>
            <person name="Lee S."/>
            <person name="Li M."/>
            <person name="Ming W."/>
            <person name="Munidasa M."/>
            <person name="Muniz J."/>
            <person name="Nguyen L."/>
            <person name="Hughes D."/>
            <person name="Osuji N."/>
            <person name="Pu L.-L."/>
            <person name="Puazo M."/>
            <person name="Qu C."/>
            <person name="Quiroz J."/>
            <person name="Raj R."/>
            <person name="Weissenberger G."/>
            <person name="Xin Y."/>
            <person name="Zou X."/>
            <person name="Han Y."/>
            <person name="Worley K."/>
            <person name="Muzny D."/>
            <person name="Gibbs R."/>
        </authorList>
    </citation>
    <scope>NUCLEOTIDE SEQUENCE</scope>
    <source>
        <strain evidence="1">Sampled in the wild</strain>
    </source>
</reference>
<dbReference type="InterPro" id="IPR013785">
    <property type="entry name" value="Aldolase_TIM"/>
</dbReference>
<name>A0A8K0P6W8_LADFU</name>
<evidence type="ECO:0000313" key="1">
    <source>
        <dbReference type="EMBL" id="KAG8235327.1"/>
    </source>
</evidence>
<dbReference type="SUPFAM" id="SSF51395">
    <property type="entry name" value="FMN-linked oxidoreductases"/>
    <property type="match status" value="1"/>
</dbReference>
<organism evidence="1 2">
    <name type="scientific">Ladona fulva</name>
    <name type="common">Scarce chaser dragonfly</name>
    <name type="synonym">Libellula fulva</name>
    <dbReference type="NCBI Taxonomy" id="123851"/>
    <lineage>
        <taxon>Eukaryota</taxon>
        <taxon>Metazoa</taxon>
        <taxon>Ecdysozoa</taxon>
        <taxon>Arthropoda</taxon>
        <taxon>Hexapoda</taxon>
        <taxon>Insecta</taxon>
        <taxon>Pterygota</taxon>
        <taxon>Palaeoptera</taxon>
        <taxon>Odonata</taxon>
        <taxon>Epiprocta</taxon>
        <taxon>Anisoptera</taxon>
        <taxon>Libelluloidea</taxon>
        <taxon>Libellulidae</taxon>
        <taxon>Ladona</taxon>
    </lineage>
</organism>
<dbReference type="OrthoDB" id="14784at2759"/>
<dbReference type="Proteomes" id="UP000792457">
    <property type="component" value="Unassembled WGS sequence"/>
</dbReference>
<gene>
    <name evidence="1" type="ORF">J437_LFUL003610</name>
</gene>